<dbReference type="Pfam" id="PF00182">
    <property type="entry name" value="Glyco_hydro_19"/>
    <property type="match status" value="1"/>
</dbReference>
<comment type="caution">
    <text evidence="3">The sequence shown here is derived from an EMBL/GenBank/DDBJ whole genome shotgun (WGS) entry which is preliminary data.</text>
</comment>
<reference evidence="3" key="2">
    <citation type="submission" date="2021-08" db="EMBL/GenBank/DDBJ databases">
        <authorList>
            <person name="Tani A."/>
            <person name="Ola A."/>
            <person name="Ogura Y."/>
            <person name="Katsura K."/>
            <person name="Hayashi T."/>
        </authorList>
    </citation>
    <scope>NUCLEOTIDE SEQUENCE</scope>
    <source>
        <strain evidence="3">KCTC 52305</strain>
    </source>
</reference>
<feature type="domain" description="Peptidoglycan binding-like" evidence="2">
    <location>
        <begin position="212"/>
        <end position="266"/>
    </location>
</feature>
<gene>
    <name evidence="3" type="ORF">OPKNFCMD_3621</name>
</gene>
<dbReference type="SUPFAM" id="SSF53955">
    <property type="entry name" value="Lysozyme-like"/>
    <property type="match status" value="1"/>
</dbReference>
<keyword evidence="4" id="KW-1185">Reference proteome</keyword>
<organism evidence="3 4">
    <name type="scientific">Methylobacterium crusticola</name>
    <dbReference type="NCBI Taxonomy" id="1697972"/>
    <lineage>
        <taxon>Bacteria</taxon>
        <taxon>Pseudomonadati</taxon>
        <taxon>Pseudomonadota</taxon>
        <taxon>Alphaproteobacteria</taxon>
        <taxon>Hyphomicrobiales</taxon>
        <taxon>Methylobacteriaceae</taxon>
        <taxon>Methylobacterium</taxon>
    </lineage>
</organism>
<dbReference type="PANTHER" id="PTHR34408:SF1">
    <property type="entry name" value="GLYCOSYL HYDROLASE FAMILY 19 DOMAIN-CONTAINING PROTEIN HI_1415"/>
    <property type="match status" value="1"/>
</dbReference>
<dbReference type="Gene3D" id="1.10.101.10">
    <property type="entry name" value="PGBD-like superfamily/PGBD"/>
    <property type="match status" value="1"/>
</dbReference>
<dbReference type="EMBL" id="BPQH01000011">
    <property type="protein sequence ID" value="GJD50873.1"/>
    <property type="molecule type" value="Genomic_DNA"/>
</dbReference>
<sequence>MLPVDATTLAAIARRQSGSRRQAQQAIIAGAGAVLAATLEQSQISTPLRIAHFLAQIAHESDSFCTTVEYASGEAYEGRADLGNTQPGDGPRYKGRGLLQLTGRANYRAFGTLLHLDLEGQPGLAADPPVSLRIACAYWTTRRSRNGVGLNQLADRDDVRAITLVINGGLNGLDDRIFYLGRAKAVVTALAAAGVVPGPIDGQPVLHLGEKGDDVAALQHQLAARGYGLTIDGHFGPATALAVQHFQAGAGLAADGIVGAATWAALTVLAAA</sequence>
<dbReference type="PANTHER" id="PTHR34408">
    <property type="entry name" value="FAMILY PROTEIN, PUTATIVE-RELATED"/>
    <property type="match status" value="1"/>
</dbReference>
<dbReference type="InterPro" id="IPR036366">
    <property type="entry name" value="PGBDSf"/>
</dbReference>
<proteinExistence type="predicted"/>
<dbReference type="InterPro" id="IPR036365">
    <property type="entry name" value="PGBD-like_sf"/>
</dbReference>
<dbReference type="Pfam" id="PF01471">
    <property type="entry name" value="PG_binding_1"/>
    <property type="match status" value="1"/>
</dbReference>
<evidence type="ECO:0000313" key="4">
    <source>
        <dbReference type="Proteomes" id="UP001055167"/>
    </source>
</evidence>
<dbReference type="Gene3D" id="1.10.530.10">
    <property type="match status" value="1"/>
</dbReference>
<feature type="domain" description="Glycoside hydrolase family 19 catalytic" evidence="1">
    <location>
        <begin position="42"/>
        <end position="145"/>
    </location>
</feature>
<evidence type="ECO:0000259" key="2">
    <source>
        <dbReference type="Pfam" id="PF01471"/>
    </source>
</evidence>
<dbReference type="InterPro" id="IPR000726">
    <property type="entry name" value="Glyco_hydro_19_cat"/>
</dbReference>
<dbReference type="InterPro" id="IPR052354">
    <property type="entry name" value="Cell_Wall_Dynamics_Protein"/>
</dbReference>
<dbReference type="SUPFAM" id="SSF47090">
    <property type="entry name" value="PGBD-like"/>
    <property type="match status" value="1"/>
</dbReference>
<evidence type="ECO:0000259" key="1">
    <source>
        <dbReference type="Pfam" id="PF00182"/>
    </source>
</evidence>
<name>A0ABQ4QZN0_9HYPH</name>
<dbReference type="Proteomes" id="UP001055167">
    <property type="component" value="Unassembled WGS sequence"/>
</dbReference>
<evidence type="ECO:0008006" key="5">
    <source>
        <dbReference type="Google" id="ProtNLM"/>
    </source>
</evidence>
<evidence type="ECO:0000313" key="3">
    <source>
        <dbReference type="EMBL" id="GJD50873.1"/>
    </source>
</evidence>
<reference evidence="3" key="1">
    <citation type="journal article" date="2021" name="Front. Microbiol.">
        <title>Comprehensive Comparative Genomics and Phenotyping of Methylobacterium Species.</title>
        <authorList>
            <person name="Alessa O."/>
            <person name="Ogura Y."/>
            <person name="Fujitani Y."/>
            <person name="Takami H."/>
            <person name="Hayashi T."/>
            <person name="Sahin N."/>
            <person name="Tani A."/>
        </authorList>
    </citation>
    <scope>NUCLEOTIDE SEQUENCE</scope>
    <source>
        <strain evidence="3">KCTC 52305</strain>
    </source>
</reference>
<accession>A0ABQ4QZN0</accession>
<dbReference type="InterPro" id="IPR002477">
    <property type="entry name" value="Peptidoglycan-bd-like"/>
</dbReference>
<protein>
    <recommendedName>
        <fullName evidence="5">Peptidoglycan-binding protein</fullName>
    </recommendedName>
</protein>
<dbReference type="RefSeq" id="WP_128565931.1">
    <property type="nucleotide sequence ID" value="NZ_BPQH01000011.1"/>
</dbReference>
<dbReference type="InterPro" id="IPR023346">
    <property type="entry name" value="Lysozyme-like_dom_sf"/>
</dbReference>